<gene>
    <name evidence="1" type="ORF">NDK43_20205</name>
</gene>
<dbReference type="Proteomes" id="UP001523262">
    <property type="component" value="Unassembled WGS sequence"/>
</dbReference>
<evidence type="ECO:0000313" key="1">
    <source>
        <dbReference type="EMBL" id="MCM2534248.1"/>
    </source>
</evidence>
<evidence type="ECO:0000313" key="2">
    <source>
        <dbReference type="Proteomes" id="UP001523262"/>
    </source>
</evidence>
<organism evidence="1 2">
    <name type="scientific">Neobacillus pocheonensis</name>
    <dbReference type="NCBI Taxonomy" id="363869"/>
    <lineage>
        <taxon>Bacteria</taxon>
        <taxon>Bacillati</taxon>
        <taxon>Bacillota</taxon>
        <taxon>Bacilli</taxon>
        <taxon>Bacillales</taxon>
        <taxon>Bacillaceae</taxon>
        <taxon>Neobacillus</taxon>
    </lineage>
</organism>
<proteinExistence type="predicted"/>
<name>A0ABT0WFC7_9BACI</name>
<sequence length="61" mass="7340">MHKRITYTRYFKEFLQETVEDIAIGAMLRWNHTIDDLSLTDFQKITGMNPGLCYKYENHEI</sequence>
<reference evidence="1 2" key="1">
    <citation type="submission" date="2022-06" db="EMBL/GenBank/DDBJ databases">
        <authorList>
            <person name="Jeon C.O."/>
        </authorList>
    </citation>
    <scope>NUCLEOTIDE SEQUENCE [LARGE SCALE GENOMIC DNA]</scope>
    <source>
        <strain evidence="1 2">KCTC 13943</strain>
    </source>
</reference>
<dbReference type="EMBL" id="JAMQCR010000002">
    <property type="protein sequence ID" value="MCM2534248.1"/>
    <property type="molecule type" value="Genomic_DNA"/>
</dbReference>
<protein>
    <submittedName>
        <fullName evidence="1">Uncharacterized protein</fullName>
    </submittedName>
</protein>
<keyword evidence="2" id="KW-1185">Reference proteome</keyword>
<accession>A0ABT0WFC7</accession>
<comment type="caution">
    <text evidence="1">The sequence shown here is derived from an EMBL/GenBank/DDBJ whole genome shotgun (WGS) entry which is preliminary data.</text>
</comment>